<protein>
    <recommendedName>
        <fullName evidence="6">WD40 repeat-like protein</fullName>
    </recommendedName>
</protein>
<evidence type="ECO:0000313" key="4">
    <source>
        <dbReference type="EMBL" id="TFK26364.1"/>
    </source>
</evidence>
<proteinExistence type="predicted"/>
<dbReference type="PROSITE" id="PS00678">
    <property type="entry name" value="WD_REPEATS_1"/>
    <property type="match status" value="1"/>
</dbReference>
<evidence type="ECO:0000256" key="3">
    <source>
        <dbReference type="PROSITE-ProRule" id="PRU00221"/>
    </source>
</evidence>
<dbReference type="SUPFAM" id="SSF50978">
    <property type="entry name" value="WD40 repeat-like"/>
    <property type="match status" value="1"/>
</dbReference>
<evidence type="ECO:0000256" key="1">
    <source>
        <dbReference type="ARBA" id="ARBA00022574"/>
    </source>
</evidence>
<keyword evidence="5" id="KW-1185">Reference proteome</keyword>
<name>A0A5C3L088_COPMA</name>
<dbReference type="PANTHER" id="PTHR22806">
    <property type="entry name" value="NUCLEOPORIN NUP37 P37 -RELATED"/>
    <property type="match status" value="1"/>
</dbReference>
<dbReference type="InterPro" id="IPR037626">
    <property type="entry name" value="NUP37"/>
</dbReference>
<reference evidence="4 5" key="1">
    <citation type="journal article" date="2019" name="Nat. Ecol. Evol.">
        <title>Megaphylogeny resolves global patterns of mushroom evolution.</title>
        <authorList>
            <person name="Varga T."/>
            <person name="Krizsan K."/>
            <person name="Foldi C."/>
            <person name="Dima B."/>
            <person name="Sanchez-Garcia M."/>
            <person name="Sanchez-Ramirez S."/>
            <person name="Szollosi G.J."/>
            <person name="Szarkandi J.G."/>
            <person name="Papp V."/>
            <person name="Albert L."/>
            <person name="Andreopoulos W."/>
            <person name="Angelini C."/>
            <person name="Antonin V."/>
            <person name="Barry K.W."/>
            <person name="Bougher N.L."/>
            <person name="Buchanan P."/>
            <person name="Buyck B."/>
            <person name="Bense V."/>
            <person name="Catcheside P."/>
            <person name="Chovatia M."/>
            <person name="Cooper J."/>
            <person name="Damon W."/>
            <person name="Desjardin D."/>
            <person name="Finy P."/>
            <person name="Geml J."/>
            <person name="Haridas S."/>
            <person name="Hughes K."/>
            <person name="Justo A."/>
            <person name="Karasinski D."/>
            <person name="Kautmanova I."/>
            <person name="Kiss B."/>
            <person name="Kocsube S."/>
            <person name="Kotiranta H."/>
            <person name="LaButti K.M."/>
            <person name="Lechner B.E."/>
            <person name="Liimatainen K."/>
            <person name="Lipzen A."/>
            <person name="Lukacs Z."/>
            <person name="Mihaltcheva S."/>
            <person name="Morgado L.N."/>
            <person name="Niskanen T."/>
            <person name="Noordeloos M.E."/>
            <person name="Ohm R.A."/>
            <person name="Ortiz-Santana B."/>
            <person name="Ovrebo C."/>
            <person name="Racz N."/>
            <person name="Riley R."/>
            <person name="Savchenko A."/>
            <person name="Shiryaev A."/>
            <person name="Soop K."/>
            <person name="Spirin V."/>
            <person name="Szebenyi C."/>
            <person name="Tomsovsky M."/>
            <person name="Tulloss R.E."/>
            <person name="Uehling J."/>
            <person name="Grigoriev I.V."/>
            <person name="Vagvolgyi C."/>
            <person name="Papp T."/>
            <person name="Martin F.M."/>
            <person name="Miettinen O."/>
            <person name="Hibbett D.S."/>
            <person name="Nagy L.G."/>
        </authorList>
    </citation>
    <scope>NUCLEOTIDE SEQUENCE [LARGE SCALE GENOMIC DNA]</scope>
    <source>
        <strain evidence="4 5">CBS 121175</strain>
    </source>
</reference>
<dbReference type="Proteomes" id="UP000307440">
    <property type="component" value="Unassembled WGS sequence"/>
</dbReference>
<dbReference type="InterPro" id="IPR019775">
    <property type="entry name" value="WD40_repeat_CS"/>
</dbReference>
<keyword evidence="1 3" id="KW-0853">WD repeat</keyword>
<evidence type="ECO:0008006" key="6">
    <source>
        <dbReference type="Google" id="ProtNLM"/>
    </source>
</evidence>
<dbReference type="AlphaFoldDB" id="A0A5C3L088"/>
<organism evidence="4 5">
    <name type="scientific">Coprinopsis marcescibilis</name>
    <name type="common">Agaric fungus</name>
    <name type="synonym">Psathyrella marcescibilis</name>
    <dbReference type="NCBI Taxonomy" id="230819"/>
    <lineage>
        <taxon>Eukaryota</taxon>
        <taxon>Fungi</taxon>
        <taxon>Dikarya</taxon>
        <taxon>Basidiomycota</taxon>
        <taxon>Agaricomycotina</taxon>
        <taxon>Agaricomycetes</taxon>
        <taxon>Agaricomycetidae</taxon>
        <taxon>Agaricales</taxon>
        <taxon>Agaricineae</taxon>
        <taxon>Psathyrellaceae</taxon>
        <taxon>Coprinopsis</taxon>
    </lineage>
</organism>
<dbReference type="PROSITE" id="PS50082">
    <property type="entry name" value="WD_REPEATS_2"/>
    <property type="match status" value="1"/>
</dbReference>
<dbReference type="EMBL" id="ML210175">
    <property type="protein sequence ID" value="TFK26364.1"/>
    <property type="molecule type" value="Genomic_DNA"/>
</dbReference>
<dbReference type="GO" id="GO:0031080">
    <property type="term" value="C:nuclear pore outer ring"/>
    <property type="evidence" value="ECO:0007669"/>
    <property type="project" value="InterPro"/>
</dbReference>
<evidence type="ECO:0000313" key="5">
    <source>
        <dbReference type="Proteomes" id="UP000307440"/>
    </source>
</evidence>
<dbReference type="InterPro" id="IPR036322">
    <property type="entry name" value="WD40_repeat_dom_sf"/>
</dbReference>
<dbReference type="Gene3D" id="2.130.10.10">
    <property type="entry name" value="YVTN repeat-like/Quinoprotein amine dehydrogenase"/>
    <property type="match status" value="1"/>
</dbReference>
<dbReference type="InterPro" id="IPR001680">
    <property type="entry name" value="WD40_rpt"/>
</dbReference>
<dbReference type="OrthoDB" id="340259at2759"/>
<sequence length="369" mass="40569">MDLRYTHPTQIYALRPCHNDDARDLVAIGGQHSVQVLLLTPTEVKAIATFHIGTRITAIAWSSSTVSPSSSDSWSLQLAVATDDHALHLLTKSANQPEYIFAFGGGLSGHHGIINDMTFCGGWTEDSSRYVATVSDDKMLMVWDLHPARDEPAEDSDLDTPPPRAQPTAYVIPFPHPLSSISSHPLTSKEFLVSDCRGSVYLTDWRSDSEDLLQSNLRNSTLIELVDPSALAASCTGQSHRWTGFTAWRSDSLDVIGGVFGNKFAIWDLANLRGGKPVVTSQPVIEGGHRFRWCRTYPEHFAISIQIPAKGAIIQVHNINFPQAQPTVFTLCSKPQFVRDFDFLSLRGIPRIAAAVGRTVFIFAIGEES</sequence>
<keyword evidence="2" id="KW-0677">Repeat</keyword>
<evidence type="ECO:0000256" key="2">
    <source>
        <dbReference type="ARBA" id="ARBA00022737"/>
    </source>
</evidence>
<feature type="repeat" description="WD" evidence="3">
    <location>
        <begin position="107"/>
        <end position="145"/>
    </location>
</feature>
<dbReference type="PANTHER" id="PTHR22806:SF0">
    <property type="entry name" value="NUCLEOPORIN NUP37"/>
    <property type="match status" value="1"/>
</dbReference>
<accession>A0A5C3L088</accession>
<gene>
    <name evidence="4" type="ORF">FA15DRAFT_667446</name>
</gene>
<dbReference type="InterPro" id="IPR015943">
    <property type="entry name" value="WD40/YVTN_repeat-like_dom_sf"/>
</dbReference>
<dbReference type="STRING" id="230819.A0A5C3L088"/>